<dbReference type="AlphaFoldDB" id="C8P9U5"/>
<name>C8P9U5_9LACO</name>
<reference evidence="2 4" key="1">
    <citation type="submission" date="2009-09" db="EMBL/GenBank/DDBJ databases">
        <authorList>
            <person name="Qin X."/>
            <person name="Bachman B."/>
            <person name="Battles P."/>
            <person name="Bell A."/>
            <person name="Bess C."/>
            <person name="Bickham C."/>
            <person name="Chaboub L."/>
            <person name="Chen D."/>
            <person name="Coyle M."/>
            <person name="Deiros D.R."/>
            <person name="Dinh H."/>
            <person name="Forbes L."/>
            <person name="Fowler G."/>
            <person name="Francisco L."/>
            <person name="Fu Q."/>
            <person name="Gubbala S."/>
            <person name="Hale W."/>
            <person name="Han Y."/>
            <person name="Hemphill L."/>
            <person name="Highlander S.K."/>
            <person name="Hirani K."/>
            <person name="Hogues M."/>
            <person name="Jackson L."/>
            <person name="Jakkamsetti A."/>
            <person name="Javaid M."/>
            <person name="Jiang H."/>
            <person name="Korchina V."/>
            <person name="Kovar C."/>
            <person name="Lara F."/>
            <person name="Lee S."/>
            <person name="Mata R."/>
            <person name="Mathew T."/>
            <person name="Moen C."/>
            <person name="Morales K."/>
            <person name="Munidasa M."/>
            <person name="Nazareth L."/>
            <person name="Ngo R."/>
            <person name="Nguyen L."/>
            <person name="Okwuonu G."/>
            <person name="Ongeri F."/>
            <person name="Patil S."/>
            <person name="Petrosino J."/>
            <person name="Pham C."/>
            <person name="Pham P."/>
            <person name="Pu L.-L."/>
            <person name="Puazo M."/>
            <person name="Raj R."/>
            <person name="Reid J."/>
            <person name="Rouhana J."/>
            <person name="Saada N."/>
            <person name="Shang Y."/>
            <person name="Simmons D."/>
            <person name="Thornton R."/>
            <person name="Warren J."/>
            <person name="Weissenberger G."/>
            <person name="Zhang J."/>
            <person name="Zhang L."/>
            <person name="Zhou C."/>
            <person name="Zhu D."/>
            <person name="Muzny D."/>
            <person name="Worley K."/>
            <person name="Gibbs R."/>
        </authorList>
    </citation>
    <scope>NUCLEOTIDE SEQUENCE [LARGE SCALE GENOMIC DNA]</scope>
    <source>
        <strain evidence="2 4">DSM 16041</strain>
    </source>
</reference>
<keyword evidence="5" id="KW-1185">Reference proteome</keyword>
<feature type="transmembrane region" description="Helical" evidence="1">
    <location>
        <begin position="95"/>
        <end position="114"/>
    </location>
</feature>
<keyword evidence="1" id="KW-1133">Transmembrane helix</keyword>
<feature type="transmembrane region" description="Helical" evidence="1">
    <location>
        <begin position="15"/>
        <end position="35"/>
    </location>
</feature>
<accession>C8P9U5</accession>
<dbReference type="EMBL" id="ACLL01000065">
    <property type="protein sequence ID" value="EEW52742.1"/>
    <property type="molecule type" value="Genomic_DNA"/>
</dbReference>
<dbReference type="Proteomes" id="UP000051883">
    <property type="component" value="Unassembled WGS sequence"/>
</dbReference>
<evidence type="ECO:0000313" key="4">
    <source>
        <dbReference type="Proteomes" id="UP000003675"/>
    </source>
</evidence>
<comment type="caution">
    <text evidence="2">The sequence shown here is derived from an EMBL/GenBank/DDBJ whole genome shotgun (WGS) entry which is preliminary data.</text>
</comment>
<sequence length="122" mass="13355">MELVPLLFYGRKVELMDIVSLSLCIVFMAIGLQFLRGKWLNLLTWLQQFAGGAGSAAQLHRAGMVLSPGLIALGFSMFCWGFFGPGAWRTAGNAIFFLSLLYLLAALVGVYLTFVRDNNTSA</sequence>
<dbReference type="PATRIC" id="fig|525309.8.peg.1611"/>
<reference evidence="3 5" key="2">
    <citation type="journal article" date="2015" name="Genome Announc.">
        <title>Expanding the biotechnology potential of lactobacilli through comparative genomics of 213 strains and associated genera.</title>
        <authorList>
            <person name="Sun Z."/>
            <person name="Harris H.M."/>
            <person name="McCann A."/>
            <person name="Guo C."/>
            <person name="Argimon S."/>
            <person name="Zhang W."/>
            <person name="Yang X."/>
            <person name="Jeffery I.B."/>
            <person name="Cooney J.C."/>
            <person name="Kagawa T.F."/>
            <person name="Liu W."/>
            <person name="Song Y."/>
            <person name="Salvetti E."/>
            <person name="Wrobel A."/>
            <person name="Rasinkangas P."/>
            <person name="Parkhill J."/>
            <person name="Rea M.C."/>
            <person name="O'Sullivan O."/>
            <person name="Ritari J."/>
            <person name="Douillard F.P."/>
            <person name="Paul Ross R."/>
            <person name="Yang R."/>
            <person name="Briner A.E."/>
            <person name="Felis G.E."/>
            <person name="de Vos W.M."/>
            <person name="Barrangou R."/>
            <person name="Klaenhammer T.R."/>
            <person name="Caufield P.W."/>
            <person name="Cui Y."/>
            <person name="Zhang H."/>
            <person name="O'Toole P.W."/>
        </authorList>
    </citation>
    <scope>NUCLEOTIDE SEQUENCE [LARGE SCALE GENOMIC DNA]</scope>
    <source>
        <strain evidence="3 5">DSM 16041</strain>
    </source>
</reference>
<dbReference type="HOGENOM" id="CLU_2023690_0_0_9"/>
<keyword evidence="1" id="KW-0812">Transmembrane</keyword>
<dbReference type="STRING" id="525309.HMPREF0494_2089"/>
<evidence type="ECO:0000313" key="5">
    <source>
        <dbReference type="Proteomes" id="UP000051883"/>
    </source>
</evidence>
<dbReference type="Proteomes" id="UP000003675">
    <property type="component" value="Unassembled WGS sequence"/>
</dbReference>
<dbReference type="EMBL" id="AZDK01000040">
    <property type="protein sequence ID" value="KRK55305.1"/>
    <property type="molecule type" value="Genomic_DNA"/>
</dbReference>
<evidence type="ECO:0000313" key="3">
    <source>
        <dbReference type="EMBL" id="KRK55305.1"/>
    </source>
</evidence>
<organism evidence="2 4">
    <name type="scientific">Limosilactobacillus antri DSM 16041</name>
    <dbReference type="NCBI Taxonomy" id="525309"/>
    <lineage>
        <taxon>Bacteria</taxon>
        <taxon>Bacillati</taxon>
        <taxon>Bacillota</taxon>
        <taxon>Bacilli</taxon>
        <taxon>Lactobacillales</taxon>
        <taxon>Lactobacillaceae</taxon>
        <taxon>Limosilactobacillus</taxon>
    </lineage>
</organism>
<gene>
    <name evidence="3" type="ORF">FC31_GL001580</name>
    <name evidence="2" type="ORF">HMPREF0494_2089</name>
</gene>
<feature type="transmembrane region" description="Helical" evidence="1">
    <location>
        <begin position="65"/>
        <end position="83"/>
    </location>
</feature>
<dbReference type="eggNOG" id="ENOG5030B9R">
    <property type="taxonomic scope" value="Bacteria"/>
</dbReference>
<proteinExistence type="predicted"/>
<evidence type="ECO:0000256" key="1">
    <source>
        <dbReference type="SAM" id="Phobius"/>
    </source>
</evidence>
<evidence type="ECO:0000313" key="2">
    <source>
        <dbReference type="EMBL" id="EEW52742.1"/>
    </source>
</evidence>
<keyword evidence="1" id="KW-0472">Membrane</keyword>
<protein>
    <submittedName>
        <fullName evidence="2">Uncharacterized protein</fullName>
    </submittedName>
</protein>